<evidence type="ECO:0000256" key="4">
    <source>
        <dbReference type="ARBA" id="ARBA00034705"/>
    </source>
</evidence>
<comment type="subcellular location">
    <subcellularLocation>
        <location evidence="1">Host nucleus</location>
        <location evidence="1">Host nucleolus</location>
    </subcellularLocation>
</comment>
<dbReference type="InterPro" id="IPR006798">
    <property type="entry name" value="Poxvirus_F16"/>
</dbReference>
<evidence type="ECO:0000313" key="7">
    <source>
        <dbReference type="Proteomes" id="UP000249273"/>
    </source>
</evidence>
<dbReference type="RefSeq" id="YP_009480561.1">
    <property type="nucleotide sequence ID" value="NC_037656.1"/>
</dbReference>
<dbReference type="OrthoDB" id="9591at10239"/>
<dbReference type="Proteomes" id="UP000249273">
    <property type="component" value="Segment"/>
</dbReference>
<evidence type="ECO:0000313" key="6">
    <source>
        <dbReference type="EMBL" id="AWU47068.1"/>
    </source>
</evidence>
<dbReference type="GO" id="GO:0044196">
    <property type="term" value="C:host cell nucleolus"/>
    <property type="evidence" value="ECO:0007669"/>
    <property type="project" value="UniProtKB-SubCell"/>
</dbReference>
<evidence type="ECO:0000256" key="1">
    <source>
        <dbReference type="ARBA" id="ARBA00004307"/>
    </source>
</evidence>
<evidence type="ECO:0000256" key="5">
    <source>
        <dbReference type="ARBA" id="ARBA00034820"/>
    </source>
</evidence>
<accession>A0A2U9QHI9</accession>
<organism evidence="6">
    <name type="scientific">Sea otter poxvirus</name>
    <dbReference type="NCBI Taxonomy" id="1416741"/>
    <lineage>
        <taxon>Viruses</taxon>
        <taxon>Varidnaviria</taxon>
        <taxon>Bamfordvirae</taxon>
        <taxon>Nucleocytoviricota</taxon>
        <taxon>Pokkesviricetes</taxon>
        <taxon>Chitovirales</taxon>
        <taxon>Poxviridae</taxon>
        <taxon>Chordopoxvirinae</taxon>
        <taxon>Mustelpoxvirus</taxon>
        <taxon>Mustelpoxvirus seaotterpox</taxon>
        <taxon>Sea otterpox virus</taxon>
    </lineage>
</organism>
<keyword evidence="7" id="KW-1185">Reference proteome</keyword>
<reference evidence="6" key="1">
    <citation type="submission" date="2018-05" db="EMBL/GenBank/DDBJ databases">
        <title>Complete Genome Sequence of a Novel Sea Otter Poxvirus.</title>
        <authorList>
            <person name="Jacob J.M."/>
            <person name="Subramaniam K."/>
            <person name="Tu S.-L."/>
            <person name="Nielsen O."/>
            <person name="Tuomi P.A."/>
            <person name="Upton C."/>
            <person name="Waltzek T.B."/>
        </authorList>
    </citation>
    <scope>NUCLEOTIDE SEQUENCE [LARGE SCALE GENOMIC DNA]</scope>
    <source>
        <strain evidence="6">ELK</strain>
    </source>
</reference>
<gene>
    <name evidence="6" type="primary">SOPV-ELK-023</name>
</gene>
<name>A0A2U9QHI9_9POXV</name>
<comment type="similarity">
    <text evidence="4">Belongs to the orthopoxvirus OPG058 family.</text>
</comment>
<keyword evidence="2" id="KW-0244">Early protein</keyword>
<dbReference type="EMBL" id="MH427217">
    <property type="protein sequence ID" value="AWU47068.1"/>
    <property type="molecule type" value="Genomic_DNA"/>
</dbReference>
<proteinExistence type="inferred from homology"/>
<protein>
    <recommendedName>
        <fullName evidence="5">Protein OPG061</fullName>
    </recommendedName>
</protein>
<dbReference type="Pfam" id="PF04708">
    <property type="entry name" value="Pox_F16"/>
    <property type="match status" value="1"/>
</dbReference>
<sequence length="225" mass="26367">MAKPVILLLQAPSLKCSFDTNYKLKKCMKYCKDHDLFIVMEVLVTGSNDPERIIQLLEPCITEYCIKDIVLYKADDVVNSIEQFHTSLEYNYKRKMYLHFVYNRTIFIGEKFITSEQPLTNNAKQAIIDLIKLMNLQTCPRSIIVSFINTHFKSIADLLSILQTHVLWVSIMLDKINKQSHRSQYKRKISSMTRYRKLVRRIATMGKIDDTMIDICCDSLRRITI</sequence>
<dbReference type="KEGG" id="vg:36841020"/>
<dbReference type="GeneID" id="36841020"/>
<evidence type="ECO:0000256" key="2">
    <source>
        <dbReference type="ARBA" id="ARBA00022518"/>
    </source>
</evidence>
<evidence type="ECO:0000256" key="3">
    <source>
        <dbReference type="ARBA" id="ARBA00022562"/>
    </source>
</evidence>
<keyword evidence="3" id="KW-1048">Host nucleus</keyword>